<dbReference type="AlphaFoldDB" id="A0A0F9QEA6"/>
<proteinExistence type="predicted"/>
<sequence length="109" mass="13235">MGVGMNKREQLKRDLIEDRKVYQNGCEGQAFKEHECTQIFHLNEILFTRNHFRHLTPKKKEYFWDELNCAIHCSCFHEQYGHSKDYRAFWKETHNMEEYVRNAPLVIKA</sequence>
<gene>
    <name evidence="1" type="ORF">LCGC14_1025260</name>
</gene>
<protein>
    <submittedName>
        <fullName evidence="1">Uncharacterized protein</fullName>
    </submittedName>
</protein>
<accession>A0A0F9QEA6</accession>
<reference evidence="1" key="1">
    <citation type="journal article" date="2015" name="Nature">
        <title>Complex archaea that bridge the gap between prokaryotes and eukaryotes.</title>
        <authorList>
            <person name="Spang A."/>
            <person name="Saw J.H."/>
            <person name="Jorgensen S.L."/>
            <person name="Zaremba-Niedzwiedzka K."/>
            <person name="Martijn J."/>
            <person name="Lind A.E."/>
            <person name="van Eijk R."/>
            <person name="Schleper C."/>
            <person name="Guy L."/>
            <person name="Ettema T.J."/>
        </authorList>
    </citation>
    <scope>NUCLEOTIDE SEQUENCE</scope>
</reference>
<dbReference type="EMBL" id="LAZR01004121">
    <property type="protein sequence ID" value="KKN11576.1"/>
    <property type="molecule type" value="Genomic_DNA"/>
</dbReference>
<organism evidence="1">
    <name type="scientific">marine sediment metagenome</name>
    <dbReference type="NCBI Taxonomy" id="412755"/>
    <lineage>
        <taxon>unclassified sequences</taxon>
        <taxon>metagenomes</taxon>
        <taxon>ecological metagenomes</taxon>
    </lineage>
</organism>
<name>A0A0F9QEA6_9ZZZZ</name>
<comment type="caution">
    <text evidence="1">The sequence shown here is derived from an EMBL/GenBank/DDBJ whole genome shotgun (WGS) entry which is preliminary data.</text>
</comment>
<evidence type="ECO:0000313" key="1">
    <source>
        <dbReference type="EMBL" id="KKN11576.1"/>
    </source>
</evidence>